<dbReference type="GeneID" id="105366112"/>
<dbReference type="Proteomes" id="UP000695007">
    <property type="component" value="Unplaced"/>
</dbReference>
<dbReference type="KEGG" id="csol:105366112"/>
<dbReference type="PANTHER" id="PTHR16238">
    <property type="entry name" value="GEM-ASSOCIATED PROTEIN 8"/>
    <property type="match status" value="1"/>
</dbReference>
<organism evidence="1 2">
    <name type="scientific">Ceratosolen solmsi marchali</name>
    <dbReference type="NCBI Taxonomy" id="326594"/>
    <lineage>
        <taxon>Eukaryota</taxon>
        <taxon>Metazoa</taxon>
        <taxon>Ecdysozoa</taxon>
        <taxon>Arthropoda</taxon>
        <taxon>Hexapoda</taxon>
        <taxon>Insecta</taxon>
        <taxon>Pterygota</taxon>
        <taxon>Neoptera</taxon>
        <taxon>Endopterygota</taxon>
        <taxon>Hymenoptera</taxon>
        <taxon>Apocrita</taxon>
        <taxon>Proctotrupomorpha</taxon>
        <taxon>Chalcidoidea</taxon>
        <taxon>Agaonidae</taxon>
        <taxon>Agaoninae</taxon>
        <taxon>Ceratosolen</taxon>
    </lineage>
</organism>
<evidence type="ECO:0000313" key="1">
    <source>
        <dbReference type="Proteomes" id="UP000695007"/>
    </source>
</evidence>
<keyword evidence="1" id="KW-1185">Reference proteome</keyword>
<sequence>MNASTFWKNYKAADEWQKTHNVTWWKTRCFALEHENHVLRVNIKNLISDKSCKSNLTKIYSNRQHNIKNKKLENESVLDENIEFHLNEDMMYFLTQSIKHKIELKKKKEITEINRKNIEELKEGKFDWINRKNEDAKLLYGKASSTVLAMETALEATIERHIDKTKPQYWPNIPLRL</sequence>
<dbReference type="InterPro" id="IPR034754">
    <property type="entry name" value="GEMIN8"/>
</dbReference>
<dbReference type="PANTHER" id="PTHR16238:SF7">
    <property type="entry name" value="GEM-ASSOCIATED PROTEIN 8"/>
    <property type="match status" value="1"/>
</dbReference>
<protein>
    <submittedName>
        <fullName evidence="2">Gem-associated protein 8-like</fullName>
    </submittedName>
</protein>
<dbReference type="RefSeq" id="XP_011502740.1">
    <property type="nucleotide sequence ID" value="XM_011504438.1"/>
</dbReference>
<evidence type="ECO:0000313" key="2">
    <source>
        <dbReference type="RefSeq" id="XP_011502740.1"/>
    </source>
</evidence>
<dbReference type="AlphaFoldDB" id="A0AAJ7E035"/>
<dbReference type="GO" id="GO:0032797">
    <property type="term" value="C:SMN complex"/>
    <property type="evidence" value="ECO:0007669"/>
    <property type="project" value="InterPro"/>
</dbReference>
<name>A0AAJ7E035_9HYME</name>
<proteinExistence type="predicted"/>
<dbReference type="Pfam" id="PF15348">
    <property type="entry name" value="GEMIN8"/>
    <property type="match status" value="1"/>
</dbReference>
<gene>
    <name evidence="2" type="primary">LOC105366112</name>
</gene>
<dbReference type="GO" id="GO:0000387">
    <property type="term" value="P:spliceosomal snRNP assembly"/>
    <property type="evidence" value="ECO:0007669"/>
    <property type="project" value="InterPro"/>
</dbReference>
<accession>A0AAJ7E035</accession>
<reference evidence="2" key="1">
    <citation type="submission" date="2025-08" db="UniProtKB">
        <authorList>
            <consortium name="RefSeq"/>
        </authorList>
    </citation>
    <scope>IDENTIFICATION</scope>
</reference>